<comment type="caution">
    <text evidence="2">The sequence shown here is derived from an EMBL/GenBank/DDBJ whole genome shotgun (WGS) entry which is preliminary data.</text>
</comment>
<gene>
    <name evidence="2" type="ORF">EVAR_46619_1</name>
</gene>
<organism evidence="2 3">
    <name type="scientific">Eumeta variegata</name>
    <name type="common">Bagworm moth</name>
    <name type="synonym">Eumeta japonica</name>
    <dbReference type="NCBI Taxonomy" id="151549"/>
    <lineage>
        <taxon>Eukaryota</taxon>
        <taxon>Metazoa</taxon>
        <taxon>Ecdysozoa</taxon>
        <taxon>Arthropoda</taxon>
        <taxon>Hexapoda</taxon>
        <taxon>Insecta</taxon>
        <taxon>Pterygota</taxon>
        <taxon>Neoptera</taxon>
        <taxon>Endopterygota</taxon>
        <taxon>Lepidoptera</taxon>
        <taxon>Glossata</taxon>
        <taxon>Ditrysia</taxon>
        <taxon>Tineoidea</taxon>
        <taxon>Psychidae</taxon>
        <taxon>Oiketicinae</taxon>
        <taxon>Eumeta</taxon>
    </lineage>
</organism>
<proteinExistence type="predicted"/>
<dbReference type="AlphaFoldDB" id="A0A4C1ZBJ8"/>
<dbReference type="Proteomes" id="UP000299102">
    <property type="component" value="Unassembled WGS sequence"/>
</dbReference>
<feature type="region of interest" description="Disordered" evidence="1">
    <location>
        <begin position="82"/>
        <end position="107"/>
    </location>
</feature>
<dbReference type="EMBL" id="BGZK01001652">
    <property type="protein sequence ID" value="GBP83987.1"/>
    <property type="molecule type" value="Genomic_DNA"/>
</dbReference>
<evidence type="ECO:0000256" key="1">
    <source>
        <dbReference type="SAM" id="MobiDB-lite"/>
    </source>
</evidence>
<sequence length="107" mass="12305">MYPMDTMGYGPKKYRPPLSPNFYQHDLYARPNTLRPQRRSLIKIRSEPVLIRLSLCIINRWPDKEFIDSVRQSQVALGPALETSAPRDLDRAGPPRGVGPLYLTGRR</sequence>
<keyword evidence="3" id="KW-1185">Reference proteome</keyword>
<accession>A0A4C1ZBJ8</accession>
<dbReference type="OrthoDB" id="6411962at2759"/>
<evidence type="ECO:0000313" key="3">
    <source>
        <dbReference type="Proteomes" id="UP000299102"/>
    </source>
</evidence>
<name>A0A4C1ZBJ8_EUMVA</name>
<protein>
    <submittedName>
        <fullName evidence="2">Uncharacterized protein</fullName>
    </submittedName>
</protein>
<reference evidence="2 3" key="1">
    <citation type="journal article" date="2019" name="Commun. Biol.">
        <title>The bagworm genome reveals a unique fibroin gene that provides high tensile strength.</title>
        <authorList>
            <person name="Kono N."/>
            <person name="Nakamura H."/>
            <person name="Ohtoshi R."/>
            <person name="Tomita M."/>
            <person name="Numata K."/>
            <person name="Arakawa K."/>
        </authorList>
    </citation>
    <scope>NUCLEOTIDE SEQUENCE [LARGE SCALE GENOMIC DNA]</scope>
</reference>
<evidence type="ECO:0000313" key="2">
    <source>
        <dbReference type="EMBL" id="GBP83987.1"/>
    </source>
</evidence>